<sequence>MNKTTRDLDVSRGLSSSHRKPAAALPPLYPTRLHTKPWPQRKTKPNKQQPFVEYLMAIRSRRGRSRVYEEQQPIVCILVTLEEVTMDAGLPSVWSSHEIMEDLKHKLLLATLELETLRANAKEETRKREEDISHLIHLLQVITRERDAARNQLQLLLDGITRPHTGELSPMLSGTLQEAATASDSLSGTPTHRSYGASPVASPELSSMKMADPGNVPKNNGAAPRAKEASAAIDGLVIKKPLPEKGKLLQAVLEAGPTLQTLLLAGPLPRWRNPPPPQPFQLPPVGVSDHKASSPNPRIAPAAGLCAIKRPLTSPCMSNYGNLVLKRQKTRFTGGYCMM</sequence>
<keyword evidence="1" id="KW-0175">Coiled coil</keyword>
<dbReference type="Proteomes" id="UP001055439">
    <property type="component" value="Chromosome 10"/>
</dbReference>
<feature type="compositionally biased region" description="Basic residues" evidence="2">
    <location>
        <begin position="33"/>
        <end position="45"/>
    </location>
</feature>
<feature type="region of interest" description="Disordered" evidence="2">
    <location>
        <begin position="176"/>
        <end position="225"/>
    </location>
</feature>
<accession>A0A9E7JGW5</accession>
<reference evidence="3" key="1">
    <citation type="submission" date="2022-05" db="EMBL/GenBank/DDBJ databases">
        <title>The Musa troglodytarum L. genome provides insights into the mechanism of non-climacteric behaviour and enrichment of carotenoids.</title>
        <authorList>
            <person name="Wang J."/>
        </authorList>
    </citation>
    <scope>NUCLEOTIDE SEQUENCE</scope>
    <source>
        <tissue evidence="3">Leaf</tissue>
    </source>
</reference>
<protein>
    <submittedName>
        <fullName evidence="3">Uncharacterized protein</fullName>
    </submittedName>
</protein>
<feature type="compositionally biased region" description="Basic and acidic residues" evidence="2">
    <location>
        <begin position="1"/>
        <end position="10"/>
    </location>
</feature>
<name>A0A9E7JGW5_9LILI</name>
<organism evidence="3 4">
    <name type="scientific">Musa troglodytarum</name>
    <name type="common">fe'i banana</name>
    <dbReference type="NCBI Taxonomy" id="320322"/>
    <lineage>
        <taxon>Eukaryota</taxon>
        <taxon>Viridiplantae</taxon>
        <taxon>Streptophyta</taxon>
        <taxon>Embryophyta</taxon>
        <taxon>Tracheophyta</taxon>
        <taxon>Spermatophyta</taxon>
        <taxon>Magnoliopsida</taxon>
        <taxon>Liliopsida</taxon>
        <taxon>Zingiberales</taxon>
        <taxon>Musaceae</taxon>
        <taxon>Musa</taxon>
    </lineage>
</organism>
<dbReference type="PANTHER" id="PTHR33431">
    <property type="entry name" value="ENABLED-LIKE PROTEIN (DUF1635)"/>
    <property type="match status" value="1"/>
</dbReference>
<evidence type="ECO:0000313" key="3">
    <source>
        <dbReference type="EMBL" id="URD80713.1"/>
    </source>
</evidence>
<feature type="region of interest" description="Disordered" evidence="2">
    <location>
        <begin position="1"/>
        <end position="46"/>
    </location>
</feature>
<feature type="coiled-coil region" evidence="1">
    <location>
        <begin position="100"/>
        <end position="127"/>
    </location>
</feature>
<dbReference type="PANTHER" id="PTHR33431:SF12">
    <property type="entry name" value="HIGH MOBILITY GROUP BOX PROTEIN, PUTATIVE (DUF1635)-RELATED"/>
    <property type="match status" value="1"/>
</dbReference>
<proteinExistence type="predicted"/>
<keyword evidence="4" id="KW-1185">Reference proteome</keyword>
<dbReference type="Pfam" id="PF07795">
    <property type="entry name" value="DUF1635"/>
    <property type="match status" value="1"/>
</dbReference>
<evidence type="ECO:0000256" key="1">
    <source>
        <dbReference type="SAM" id="Coils"/>
    </source>
</evidence>
<dbReference type="EMBL" id="CP097503">
    <property type="protein sequence ID" value="URD80713.1"/>
    <property type="molecule type" value="Genomic_DNA"/>
</dbReference>
<evidence type="ECO:0000256" key="2">
    <source>
        <dbReference type="SAM" id="MobiDB-lite"/>
    </source>
</evidence>
<gene>
    <name evidence="3" type="ORF">MUK42_05232</name>
</gene>
<evidence type="ECO:0000313" key="4">
    <source>
        <dbReference type="Proteomes" id="UP001055439"/>
    </source>
</evidence>
<feature type="compositionally biased region" description="Polar residues" evidence="2">
    <location>
        <begin position="176"/>
        <end position="192"/>
    </location>
</feature>
<dbReference type="OrthoDB" id="778241at2759"/>
<dbReference type="InterPro" id="IPR012862">
    <property type="entry name" value="DUF1635"/>
</dbReference>
<dbReference type="AlphaFoldDB" id="A0A9E7JGW5"/>